<proteinExistence type="predicted"/>
<sequence length="124" mass="14741">SKKKKASSKLNLKSPKKVKVIKEQESAVDEQEKEEFRLCLKIVQDEVWRNQQEWSVIRWNLYEYCGVHTLLLDDTLVSINMMVDKKYPLTKEMLEIILNLRLEADLESTMAFELIRFIKAHLEE</sequence>
<accession>A0A699UVG1</accession>
<comment type="caution">
    <text evidence="1">The sequence shown here is derived from an EMBL/GenBank/DDBJ whole genome shotgun (WGS) entry which is preliminary data.</text>
</comment>
<dbReference type="EMBL" id="BKCJ011358286">
    <property type="protein sequence ID" value="GFD25139.1"/>
    <property type="molecule type" value="Genomic_DNA"/>
</dbReference>
<organism evidence="1">
    <name type="scientific">Tanacetum cinerariifolium</name>
    <name type="common">Dalmatian daisy</name>
    <name type="synonym">Chrysanthemum cinerariifolium</name>
    <dbReference type="NCBI Taxonomy" id="118510"/>
    <lineage>
        <taxon>Eukaryota</taxon>
        <taxon>Viridiplantae</taxon>
        <taxon>Streptophyta</taxon>
        <taxon>Embryophyta</taxon>
        <taxon>Tracheophyta</taxon>
        <taxon>Spermatophyta</taxon>
        <taxon>Magnoliopsida</taxon>
        <taxon>eudicotyledons</taxon>
        <taxon>Gunneridae</taxon>
        <taxon>Pentapetalae</taxon>
        <taxon>asterids</taxon>
        <taxon>campanulids</taxon>
        <taxon>Asterales</taxon>
        <taxon>Asteraceae</taxon>
        <taxon>Asteroideae</taxon>
        <taxon>Anthemideae</taxon>
        <taxon>Anthemidinae</taxon>
        <taxon>Tanacetum</taxon>
    </lineage>
</organism>
<evidence type="ECO:0000313" key="1">
    <source>
        <dbReference type="EMBL" id="GFD25139.1"/>
    </source>
</evidence>
<gene>
    <name evidence="1" type="ORF">Tci_897108</name>
</gene>
<feature type="non-terminal residue" evidence="1">
    <location>
        <position position="1"/>
    </location>
</feature>
<dbReference type="AlphaFoldDB" id="A0A699UVG1"/>
<name>A0A699UVG1_TANCI</name>
<protein>
    <submittedName>
        <fullName evidence="1">Uncharacterized protein</fullName>
    </submittedName>
</protein>
<reference evidence="1" key="1">
    <citation type="journal article" date="2019" name="Sci. Rep.">
        <title>Draft genome of Tanacetum cinerariifolium, the natural source of mosquito coil.</title>
        <authorList>
            <person name="Yamashiro T."/>
            <person name="Shiraishi A."/>
            <person name="Satake H."/>
            <person name="Nakayama K."/>
        </authorList>
    </citation>
    <scope>NUCLEOTIDE SEQUENCE</scope>
</reference>